<dbReference type="Pfam" id="PF02082">
    <property type="entry name" value="Rrf2"/>
    <property type="match status" value="1"/>
</dbReference>
<dbReference type="Gene3D" id="1.10.10.10">
    <property type="entry name" value="Winged helix-like DNA-binding domain superfamily/Winged helix DNA-binding domain"/>
    <property type="match status" value="1"/>
</dbReference>
<sequence length="138" mass="15072">MRLTRYTDYAIRVLIFLGAREGELCSIRAIASAFSISQNHLMKVVQDLAAAGFVETVRGRNGGLRLSREAPDINLGALLRHTEGLTDLLDCPTCMVRSGCGMPSILSEATAAFIGVFDKYTVADLVRRRELLRSLLAA</sequence>
<protein>
    <submittedName>
        <fullName evidence="2">Rrf2 family transcriptional regulator</fullName>
    </submittedName>
</protein>
<keyword evidence="1" id="KW-0238">DNA-binding</keyword>
<dbReference type="KEGG" id="rgr:FZ934_23920"/>
<proteinExistence type="predicted"/>
<dbReference type="NCBIfam" id="TIGR00738">
    <property type="entry name" value="rrf2_super"/>
    <property type="match status" value="1"/>
</dbReference>
<dbReference type="EMBL" id="CP043499">
    <property type="protein sequence ID" value="QFY63332.1"/>
    <property type="molecule type" value="Genomic_DNA"/>
</dbReference>
<dbReference type="PROSITE" id="PS51197">
    <property type="entry name" value="HTH_RRF2_2"/>
    <property type="match status" value="1"/>
</dbReference>
<dbReference type="PANTHER" id="PTHR33221:SF4">
    <property type="entry name" value="HTH-TYPE TRANSCRIPTIONAL REPRESSOR NSRR"/>
    <property type="match status" value="1"/>
</dbReference>
<evidence type="ECO:0000313" key="2">
    <source>
        <dbReference type="EMBL" id="QFY63332.1"/>
    </source>
</evidence>
<evidence type="ECO:0000256" key="1">
    <source>
        <dbReference type="ARBA" id="ARBA00023125"/>
    </source>
</evidence>
<dbReference type="PANTHER" id="PTHR33221">
    <property type="entry name" value="WINGED HELIX-TURN-HELIX TRANSCRIPTIONAL REGULATOR, RRF2 FAMILY"/>
    <property type="match status" value="1"/>
</dbReference>
<dbReference type="Proteomes" id="UP000326881">
    <property type="component" value="Plasmid unnamed"/>
</dbReference>
<dbReference type="RefSeq" id="WP_153273298.1">
    <property type="nucleotide sequence ID" value="NZ_CP043499.1"/>
</dbReference>
<accession>A0A5Q0CD71</accession>
<geneLocation type="plasmid" evidence="2 3">
    <name>unnamed</name>
</geneLocation>
<dbReference type="AlphaFoldDB" id="A0A5Q0CD71"/>
<dbReference type="InterPro" id="IPR036390">
    <property type="entry name" value="WH_DNA-bd_sf"/>
</dbReference>
<name>A0A5Q0CD71_9HYPH</name>
<dbReference type="SUPFAM" id="SSF46785">
    <property type="entry name" value="Winged helix' DNA-binding domain"/>
    <property type="match status" value="1"/>
</dbReference>
<dbReference type="GO" id="GO:0003677">
    <property type="term" value="F:DNA binding"/>
    <property type="evidence" value="ECO:0007669"/>
    <property type="project" value="UniProtKB-KW"/>
</dbReference>
<evidence type="ECO:0000313" key="3">
    <source>
        <dbReference type="Proteomes" id="UP000326881"/>
    </source>
</evidence>
<keyword evidence="3" id="KW-1185">Reference proteome</keyword>
<keyword evidence="2" id="KW-0614">Plasmid</keyword>
<dbReference type="GO" id="GO:0003700">
    <property type="term" value="F:DNA-binding transcription factor activity"/>
    <property type="evidence" value="ECO:0007669"/>
    <property type="project" value="TreeGrafter"/>
</dbReference>
<dbReference type="InterPro" id="IPR036388">
    <property type="entry name" value="WH-like_DNA-bd_sf"/>
</dbReference>
<organism evidence="2 3">
    <name type="scientific">Rhizobium grahamii</name>
    <dbReference type="NCBI Taxonomy" id="1120045"/>
    <lineage>
        <taxon>Bacteria</taxon>
        <taxon>Pseudomonadati</taxon>
        <taxon>Pseudomonadota</taxon>
        <taxon>Alphaproteobacteria</taxon>
        <taxon>Hyphomicrobiales</taxon>
        <taxon>Rhizobiaceae</taxon>
        <taxon>Rhizobium/Agrobacterium group</taxon>
        <taxon>Rhizobium</taxon>
    </lineage>
</organism>
<dbReference type="GO" id="GO:0005829">
    <property type="term" value="C:cytosol"/>
    <property type="evidence" value="ECO:0007669"/>
    <property type="project" value="TreeGrafter"/>
</dbReference>
<dbReference type="OrthoDB" id="9802344at2"/>
<reference evidence="2 3" key="1">
    <citation type="submission" date="2019-08" db="EMBL/GenBank/DDBJ databases">
        <title>Prosopis cineraria nodule microbiome.</title>
        <authorList>
            <person name="Ali R."/>
            <person name="Chaluvadi S.R."/>
            <person name="Wang X."/>
        </authorList>
    </citation>
    <scope>NUCLEOTIDE SEQUENCE [LARGE SCALE GENOMIC DNA]</scope>
    <source>
        <strain evidence="2 3">BG7</strain>
        <plasmid evidence="2 3">unnamed</plasmid>
    </source>
</reference>
<gene>
    <name evidence="2" type="ORF">FZ934_23920</name>
</gene>
<dbReference type="InterPro" id="IPR000944">
    <property type="entry name" value="Tscrpt_reg_Rrf2"/>
</dbReference>